<evidence type="ECO:0008006" key="3">
    <source>
        <dbReference type="Google" id="ProtNLM"/>
    </source>
</evidence>
<sequence length="110" mass="12266">MRSLLERPVSFRLSAESYAKYEAAAAQLGMRLSQYLRLRLEVDDSVSEQVSQLRLTMLDVAPNADTTARTNPALVELLLLVRRGSSPGELRAVHNELERQGLTPWSPESA</sequence>
<protein>
    <recommendedName>
        <fullName evidence="3">Mobilization protein</fullName>
    </recommendedName>
</protein>
<evidence type="ECO:0000313" key="1">
    <source>
        <dbReference type="EMBL" id="MDH0736357.1"/>
    </source>
</evidence>
<accession>A0AA42IX88</accession>
<name>A0AA42IX88_9BURK</name>
<dbReference type="EMBL" id="JAOCDZ010000006">
    <property type="protein sequence ID" value="MDH0736357.1"/>
    <property type="molecule type" value="Genomic_DNA"/>
</dbReference>
<dbReference type="RefSeq" id="WP_279995138.1">
    <property type="nucleotide sequence ID" value="NZ_JAOCDZ010000006.1"/>
</dbReference>
<dbReference type="Proteomes" id="UP001161094">
    <property type="component" value="Unassembled WGS sequence"/>
</dbReference>
<dbReference type="AlphaFoldDB" id="A0AA42IX88"/>
<proteinExistence type="predicted"/>
<reference evidence="1" key="1">
    <citation type="submission" date="2022-09" db="EMBL/GenBank/DDBJ databases">
        <title>Intensive care unit water sources are persistently colonized with multi-drug resistant bacteria and are the site of extensive horizontal gene transfer of antibiotic resistance genes.</title>
        <authorList>
            <person name="Diorio-Toth L."/>
        </authorList>
    </citation>
    <scope>NUCLEOTIDE SEQUENCE</scope>
    <source>
        <strain evidence="1">GD03843</strain>
    </source>
</reference>
<organism evidence="1 2">
    <name type="scientific">Achromobacter spanius</name>
    <dbReference type="NCBI Taxonomy" id="217203"/>
    <lineage>
        <taxon>Bacteria</taxon>
        <taxon>Pseudomonadati</taxon>
        <taxon>Pseudomonadota</taxon>
        <taxon>Betaproteobacteria</taxon>
        <taxon>Burkholderiales</taxon>
        <taxon>Alcaligenaceae</taxon>
        <taxon>Achromobacter</taxon>
    </lineage>
</organism>
<gene>
    <name evidence="1" type="ORF">N5D93_11095</name>
</gene>
<comment type="caution">
    <text evidence="1">The sequence shown here is derived from an EMBL/GenBank/DDBJ whole genome shotgun (WGS) entry which is preliminary data.</text>
</comment>
<evidence type="ECO:0000313" key="2">
    <source>
        <dbReference type="Proteomes" id="UP001161094"/>
    </source>
</evidence>